<dbReference type="InterPro" id="IPR045014">
    <property type="entry name" value="TM41A/B"/>
</dbReference>
<dbReference type="EMBL" id="JAHKSW010000006">
    <property type="protein sequence ID" value="KAG7330724.1"/>
    <property type="molecule type" value="Genomic_DNA"/>
</dbReference>
<evidence type="ECO:0000256" key="6">
    <source>
        <dbReference type="ARBA" id="ARBA00025797"/>
    </source>
</evidence>
<comment type="similarity">
    <text evidence="6">Belongs to the TMEM41 family.</text>
</comment>
<feature type="transmembrane region" description="Helical" evidence="7">
    <location>
        <begin position="114"/>
        <end position="138"/>
    </location>
</feature>
<proteinExistence type="inferred from homology"/>
<dbReference type="GO" id="GO:0016020">
    <property type="term" value="C:membrane"/>
    <property type="evidence" value="ECO:0007669"/>
    <property type="project" value="UniProtKB-SubCell"/>
</dbReference>
<evidence type="ECO:0000256" key="2">
    <source>
        <dbReference type="ARBA" id="ARBA00022692"/>
    </source>
</evidence>
<keyword evidence="2 7" id="KW-0812">Transmembrane</keyword>
<dbReference type="AlphaFoldDB" id="A0A9D3SSY4"/>
<dbReference type="PANTHER" id="PTHR43220:SF21">
    <property type="entry name" value="TRANSMEMBRANE PROTEIN 41A"/>
    <property type="match status" value="1"/>
</dbReference>
<evidence type="ECO:0000256" key="4">
    <source>
        <dbReference type="ARBA" id="ARBA00022989"/>
    </source>
</evidence>
<evidence type="ECO:0000256" key="5">
    <source>
        <dbReference type="ARBA" id="ARBA00023136"/>
    </source>
</evidence>
<evidence type="ECO:0000313" key="9">
    <source>
        <dbReference type="EMBL" id="KAG7330724.1"/>
    </source>
</evidence>
<feature type="transmembrane region" description="Helical" evidence="7">
    <location>
        <begin position="190"/>
        <end position="208"/>
    </location>
</feature>
<comment type="subcellular location">
    <subcellularLocation>
        <location evidence="1">Membrane</location>
        <topology evidence="1">Multi-pass membrane protein</topology>
    </subcellularLocation>
</comment>
<keyword evidence="5 7" id="KW-0472">Membrane</keyword>
<evidence type="ECO:0000256" key="7">
    <source>
        <dbReference type="SAM" id="Phobius"/>
    </source>
</evidence>
<gene>
    <name evidence="9" type="ORF">KOW79_004693</name>
</gene>
<dbReference type="Pfam" id="PF09335">
    <property type="entry name" value="VTT_dom"/>
    <property type="match status" value="1"/>
</dbReference>
<reference evidence="9 10" key="1">
    <citation type="submission" date="2021-06" db="EMBL/GenBank/DDBJ databases">
        <title>Chromosome-level genome assembly of the red-tail catfish (Hemibagrus wyckioides).</title>
        <authorList>
            <person name="Shao F."/>
        </authorList>
    </citation>
    <scope>NUCLEOTIDE SEQUENCE [LARGE SCALE GENOMIC DNA]</scope>
    <source>
        <strain evidence="9">EC202008001</strain>
        <tissue evidence="9">Blood</tissue>
    </source>
</reference>
<dbReference type="OrthoDB" id="3364966at2759"/>
<keyword evidence="4 7" id="KW-1133">Transmembrane helix</keyword>
<keyword evidence="10" id="KW-1185">Reference proteome</keyword>
<evidence type="ECO:0000256" key="3">
    <source>
        <dbReference type="ARBA" id="ARBA00022729"/>
    </source>
</evidence>
<dbReference type="Proteomes" id="UP000824219">
    <property type="component" value="Linkage Group LG06"/>
</dbReference>
<comment type="caution">
    <text evidence="9">The sequence shown here is derived from an EMBL/GenBank/DDBJ whole genome shotgun (WGS) entry which is preliminary data.</text>
</comment>
<protein>
    <recommendedName>
        <fullName evidence="8">VTT domain-containing protein</fullName>
    </recommendedName>
</protein>
<organism evidence="9 10">
    <name type="scientific">Hemibagrus wyckioides</name>
    <dbReference type="NCBI Taxonomy" id="337641"/>
    <lineage>
        <taxon>Eukaryota</taxon>
        <taxon>Metazoa</taxon>
        <taxon>Chordata</taxon>
        <taxon>Craniata</taxon>
        <taxon>Vertebrata</taxon>
        <taxon>Euteleostomi</taxon>
        <taxon>Actinopterygii</taxon>
        <taxon>Neopterygii</taxon>
        <taxon>Teleostei</taxon>
        <taxon>Ostariophysi</taxon>
        <taxon>Siluriformes</taxon>
        <taxon>Bagridae</taxon>
        <taxon>Hemibagrus</taxon>
    </lineage>
</organism>
<dbReference type="InterPro" id="IPR032816">
    <property type="entry name" value="VTT_dom"/>
</dbReference>
<sequence>MRSVLGLVCVILISTLYLYSLSFYLPPVARIIKQNRMETRGESDDQREKEMIGLKFPSDLQELKQMAGLLQHYKKEHSGFVLLLFSSAYLYKQAFAIPGSSLLNILAGALFGPWLGLVLCCVLTTVGASVCFLLSHFFGKQHIVRIFPDRVAQLQRKVEENRSSLFFFLLFLRLFPISPNWFLNMSSPIFNIPLAHFSLSVLIGLMPYNLVCVQTGVVLSDLSSLDDVLSWSVVLKLLLISCSALLPSALIRHYRNTHTHSKHKDH</sequence>
<feature type="domain" description="VTT" evidence="8">
    <location>
        <begin position="97"/>
        <end position="216"/>
    </location>
</feature>
<evidence type="ECO:0000256" key="1">
    <source>
        <dbReference type="ARBA" id="ARBA00004141"/>
    </source>
</evidence>
<name>A0A9D3SSY4_9TELE</name>
<keyword evidence="3" id="KW-0732">Signal</keyword>
<feature type="transmembrane region" description="Helical" evidence="7">
    <location>
        <begin position="228"/>
        <end position="251"/>
    </location>
</feature>
<accession>A0A9D3SSY4</accession>
<evidence type="ECO:0000313" key="10">
    <source>
        <dbReference type="Proteomes" id="UP000824219"/>
    </source>
</evidence>
<evidence type="ECO:0000259" key="8">
    <source>
        <dbReference type="Pfam" id="PF09335"/>
    </source>
</evidence>
<dbReference type="PANTHER" id="PTHR43220">
    <property type="match status" value="1"/>
</dbReference>